<dbReference type="Proteomes" id="UP001281147">
    <property type="component" value="Unassembled WGS sequence"/>
</dbReference>
<gene>
    <name evidence="1" type="ORF">LTR37_008451</name>
</gene>
<evidence type="ECO:0000313" key="1">
    <source>
        <dbReference type="EMBL" id="KAK3713493.1"/>
    </source>
</evidence>
<proteinExistence type="predicted"/>
<organism evidence="1 2">
    <name type="scientific">Vermiconidia calcicola</name>
    <dbReference type="NCBI Taxonomy" id="1690605"/>
    <lineage>
        <taxon>Eukaryota</taxon>
        <taxon>Fungi</taxon>
        <taxon>Dikarya</taxon>
        <taxon>Ascomycota</taxon>
        <taxon>Pezizomycotina</taxon>
        <taxon>Dothideomycetes</taxon>
        <taxon>Dothideomycetidae</taxon>
        <taxon>Mycosphaerellales</taxon>
        <taxon>Extremaceae</taxon>
        <taxon>Vermiconidia</taxon>
    </lineage>
</organism>
<dbReference type="EMBL" id="JAUTXU010000062">
    <property type="protein sequence ID" value="KAK3713493.1"/>
    <property type="molecule type" value="Genomic_DNA"/>
</dbReference>
<name>A0ACC3NAI8_9PEZI</name>
<accession>A0ACC3NAI8</accession>
<keyword evidence="2" id="KW-1185">Reference proteome</keyword>
<protein>
    <submittedName>
        <fullName evidence="1">Uncharacterized protein</fullName>
    </submittedName>
</protein>
<comment type="caution">
    <text evidence="1">The sequence shown here is derived from an EMBL/GenBank/DDBJ whole genome shotgun (WGS) entry which is preliminary data.</text>
</comment>
<sequence length="203" mass="21467">MPLAKKVIVITALYLRLPVIGFSIARDYYTLQLRLPGTDAGLTSGIVAIWLCVQLAYALASSTLSASKAFTESFNSGFGLSFARGKGEDSYGLSGISSGKTPVTSKDEKSRTDSALNGSPGAGTVQYSFPYPESLHGLDIPEPTATPAIRNSSSTPLKLRPGPEIRTFTHVSADPELGPSRGNSSSNSEQSVDDMVIVRETGY</sequence>
<reference evidence="1" key="1">
    <citation type="submission" date="2023-07" db="EMBL/GenBank/DDBJ databases">
        <title>Black Yeasts Isolated from many extreme environments.</title>
        <authorList>
            <person name="Coleine C."/>
            <person name="Stajich J.E."/>
            <person name="Selbmann L."/>
        </authorList>
    </citation>
    <scope>NUCLEOTIDE SEQUENCE</scope>
    <source>
        <strain evidence="1">CCFEE 5714</strain>
    </source>
</reference>
<evidence type="ECO:0000313" key="2">
    <source>
        <dbReference type="Proteomes" id="UP001281147"/>
    </source>
</evidence>